<dbReference type="SUPFAM" id="SSF53474">
    <property type="entry name" value="alpha/beta-Hydrolases"/>
    <property type="match status" value="1"/>
</dbReference>
<dbReference type="EMBL" id="JBAKIA010000002">
    <property type="protein sequence ID" value="MEJ8473542.1"/>
    <property type="molecule type" value="Genomic_DNA"/>
</dbReference>
<dbReference type="RefSeq" id="WP_340273143.1">
    <property type="nucleotide sequence ID" value="NZ_JBAKIA010000002.1"/>
</dbReference>
<keyword evidence="4" id="KW-1185">Reference proteome</keyword>
<protein>
    <submittedName>
        <fullName evidence="3">Alpha/beta hydrolase</fullName>
    </submittedName>
</protein>
<gene>
    <name evidence="3" type="ORF">V6575_05540</name>
</gene>
<dbReference type="InterPro" id="IPR000073">
    <property type="entry name" value="AB_hydrolase_1"/>
</dbReference>
<dbReference type="PANTHER" id="PTHR43329">
    <property type="entry name" value="EPOXIDE HYDROLASE"/>
    <property type="match status" value="1"/>
</dbReference>
<dbReference type="Gene3D" id="3.40.50.1820">
    <property type="entry name" value="alpha/beta hydrolase"/>
    <property type="match status" value="1"/>
</dbReference>
<sequence>MGHLTALPDLFPGFQTHLIDCDDCGIHCRTGGEGPPLLLLHGYPQSHVMWHKLAPELAKHFTLVIPDLPGYGQSSIPPLSEDHAAYSKRRMAEIFVTLMANLGHESFQLVGHDRGGRVSYRMALDHPDRIERISVIDILPTYDYWHRMDRTFALKIYHWAFLAQAAPFPETMISASPAKFLDHTLQSWTAHQSLECFDPGALAHYHAAFQQAERIAATCEDYRAGAYVDVDIDTADATANNRILAPLLAIWGATGIAQASETPIDVWSRWADDVSGGPVDGGHFLPEENPEGVLKVLLPFLKHHHNTEPA</sequence>
<dbReference type="Pfam" id="PF00561">
    <property type="entry name" value="Abhydrolase_1"/>
    <property type="match status" value="1"/>
</dbReference>
<name>A0ABU8THB0_9HYPH</name>
<evidence type="ECO:0000313" key="4">
    <source>
        <dbReference type="Proteomes" id="UP001385499"/>
    </source>
</evidence>
<dbReference type="PRINTS" id="PR00111">
    <property type="entry name" value="ABHYDROLASE"/>
</dbReference>
<evidence type="ECO:0000256" key="1">
    <source>
        <dbReference type="ARBA" id="ARBA00022801"/>
    </source>
</evidence>
<feature type="domain" description="AB hydrolase-1" evidence="2">
    <location>
        <begin position="35"/>
        <end position="289"/>
    </location>
</feature>
<dbReference type="Proteomes" id="UP001385499">
    <property type="component" value="Unassembled WGS sequence"/>
</dbReference>
<dbReference type="PRINTS" id="PR00412">
    <property type="entry name" value="EPOXHYDRLASE"/>
</dbReference>
<dbReference type="GO" id="GO:0016787">
    <property type="term" value="F:hydrolase activity"/>
    <property type="evidence" value="ECO:0007669"/>
    <property type="project" value="UniProtKB-KW"/>
</dbReference>
<accession>A0ABU8THB0</accession>
<dbReference type="InterPro" id="IPR029058">
    <property type="entry name" value="AB_hydrolase_fold"/>
</dbReference>
<proteinExistence type="predicted"/>
<evidence type="ECO:0000313" key="3">
    <source>
        <dbReference type="EMBL" id="MEJ8473542.1"/>
    </source>
</evidence>
<organism evidence="3 4">
    <name type="scientific">Roseibium algae</name>
    <dbReference type="NCBI Taxonomy" id="3123038"/>
    <lineage>
        <taxon>Bacteria</taxon>
        <taxon>Pseudomonadati</taxon>
        <taxon>Pseudomonadota</taxon>
        <taxon>Alphaproteobacteria</taxon>
        <taxon>Hyphomicrobiales</taxon>
        <taxon>Stappiaceae</taxon>
        <taxon>Roseibium</taxon>
    </lineage>
</organism>
<keyword evidence="1 3" id="KW-0378">Hydrolase</keyword>
<evidence type="ECO:0000259" key="2">
    <source>
        <dbReference type="Pfam" id="PF00561"/>
    </source>
</evidence>
<comment type="caution">
    <text evidence="3">The sequence shown here is derived from an EMBL/GenBank/DDBJ whole genome shotgun (WGS) entry which is preliminary data.</text>
</comment>
<dbReference type="InterPro" id="IPR000639">
    <property type="entry name" value="Epox_hydrolase-like"/>
</dbReference>
<reference evidence="3 4" key="1">
    <citation type="submission" date="2024-02" db="EMBL/GenBank/DDBJ databases">
        <title>Roseibium algae sp. nov., isolated from marine alga (Grateloupia sp.), showing potential in myo-inositol conversion.</title>
        <authorList>
            <person name="Wang Y."/>
        </authorList>
    </citation>
    <scope>NUCLEOTIDE SEQUENCE [LARGE SCALE GENOMIC DNA]</scope>
    <source>
        <strain evidence="3 4">H3510</strain>
    </source>
</reference>